<dbReference type="Proteomes" id="UP000809273">
    <property type="component" value="Unassembled WGS sequence"/>
</dbReference>
<sequence length="267" mass="29338">MKSLISDKKVLFSLPLLSLALILIFSLSALAANYDFNVTTDKTNYSEHSAVRIHLKNTGAKPMNLKHMWWMVESREGGAGREVYTGEPKKPPGTPDTLNPGEVAKWSWNMRDNEGSYQPAGTYRIKVHIDLPQMNYNQTKVSSGFKIGGGSAGGGGTAKIKIISDRNSYTKGSIVTFRIKNNGTKELDTSRVTWIIYRSESSGPVACSTHNSRPAGIPDPMPVGYNGSWSWDMRNNSGNLVSPGSFELEVKLLDEGIEGNCFFRVTP</sequence>
<evidence type="ECO:0000313" key="4">
    <source>
        <dbReference type="Proteomes" id="UP000809273"/>
    </source>
</evidence>
<dbReference type="AlphaFoldDB" id="A0A9D8PND1"/>
<dbReference type="EMBL" id="JAFGIX010000038">
    <property type="protein sequence ID" value="MBN1573064.1"/>
    <property type="molecule type" value="Genomic_DNA"/>
</dbReference>
<evidence type="ECO:0000256" key="2">
    <source>
        <dbReference type="SAM" id="SignalP"/>
    </source>
</evidence>
<reference evidence="3" key="1">
    <citation type="journal article" date="2021" name="Environ. Microbiol.">
        <title>Genomic characterization of three novel Desulfobacterota classes expand the metabolic and phylogenetic diversity of the phylum.</title>
        <authorList>
            <person name="Murphy C.L."/>
            <person name="Biggerstaff J."/>
            <person name="Eichhorn A."/>
            <person name="Ewing E."/>
            <person name="Shahan R."/>
            <person name="Soriano D."/>
            <person name="Stewart S."/>
            <person name="VanMol K."/>
            <person name="Walker R."/>
            <person name="Walters P."/>
            <person name="Elshahed M.S."/>
            <person name="Youssef N.H."/>
        </authorList>
    </citation>
    <scope>NUCLEOTIDE SEQUENCE</scope>
    <source>
        <strain evidence="3">Zod_Metabat.24</strain>
    </source>
</reference>
<feature type="chain" id="PRO_5039051440" description="Intracellular proteinase inhibitor BsuPI domain-containing protein" evidence="2">
    <location>
        <begin position="32"/>
        <end position="267"/>
    </location>
</feature>
<protein>
    <recommendedName>
        <fullName evidence="5">Intracellular proteinase inhibitor BsuPI domain-containing protein</fullName>
    </recommendedName>
</protein>
<gene>
    <name evidence="3" type="ORF">JW984_07710</name>
</gene>
<feature type="signal peptide" evidence="2">
    <location>
        <begin position="1"/>
        <end position="31"/>
    </location>
</feature>
<feature type="region of interest" description="Disordered" evidence="1">
    <location>
        <begin position="81"/>
        <end position="100"/>
    </location>
</feature>
<comment type="caution">
    <text evidence="3">The sequence shown here is derived from an EMBL/GenBank/DDBJ whole genome shotgun (WGS) entry which is preliminary data.</text>
</comment>
<organism evidence="3 4">
    <name type="scientific">Candidatus Zymogenus saltonus</name>
    <dbReference type="NCBI Taxonomy" id="2844893"/>
    <lineage>
        <taxon>Bacteria</taxon>
        <taxon>Deltaproteobacteria</taxon>
        <taxon>Candidatus Zymogenia</taxon>
        <taxon>Candidatus Zymogeniales</taxon>
        <taxon>Candidatus Zymogenaceae</taxon>
        <taxon>Candidatus Zymogenus</taxon>
    </lineage>
</organism>
<proteinExistence type="predicted"/>
<accession>A0A9D8PND1</accession>
<evidence type="ECO:0000313" key="3">
    <source>
        <dbReference type="EMBL" id="MBN1573064.1"/>
    </source>
</evidence>
<evidence type="ECO:0000256" key="1">
    <source>
        <dbReference type="SAM" id="MobiDB-lite"/>
    </source>
</evidence>
<keyword evidence="2" id="KW-0732">Signal</keyword>
<name>A0A9D8PND1_9DELT</name>
<reference evidence="3" key="2">
    <citation type="submission" date="2021-01" db="EMBL/GenBank/DDBJ databases">
        <authorList>
            <person name="Hahn C.R."/>
            <person name="Youssef N.H."/>
            <person name="Elshahed M."/>
        </authorList>
    </citation>
    <scope>NUCLEOTIDE SEQUENCE</scope>
    <source>
        <strain evidence="3">Zod_Metabat.24</strain>
    </source>
</reference>
<evidence type="ECO:0008006" key="5">
    <source>
        <dbReference type="Google" id="ProtNLM"/>
    </source>
</evidence>